<evidence type="ECO:0000313" key="6">
    <source>
        <dbReference type="EMBL" id="MBC5650632.1"/>
    </source>
</evidence>
<keyword evidence="7" id="KW-1185">Reference proteome</keyword>
<evidence type="ECO:0000256" key="1">
    <source>
        <dbReference type="ARBA" id="ARBA00004141"/>
    </source>
</evidence>
<proteinExistence type="predicted"/>
<dbReference type="GO" id="GO:0009403">
    <property type="term" value="P:toxin biosynthetic process"/>
    <property type="evidence" value="ECO:0007669"/>
    <property type="project" value="InterPro"/>
</dbReference>
<dbReference type="Pfam" id="PF02674">
    <property type="entry name" value="Colicin_V"/>
    <property type="match status" value="1"/>
</dbReference>
<reference evidence="6 7" key="1">
    <citation type="submission" date="2020-08" db="EMBL/GenBank/DDBJ databases">
        <title>Genome public.</title>
        <authorList>
            <person name="Liu C."/>
            <person name="Sun Q."/>
        </authorList>
    </citation>
    <scope>NUCLEOTIDE SEQUENCE [LARGE SCALE GENOMIC DNA]</scope>
    <source>
        <strain evidence="6 7">BX17</strain>
    </source>
</reference>
<accession>A0A8I0DRH4</accession>
<organism evidence="6 7">
    <name type="scientific">Blautia segnis</name>
    <dbReference type="NCBI Taxonomy" id="2763030"/>
    <lineage>
        <taxon>Bacteria</taxon>
        <taxon>Bacillati</taxon>
        <taxon>Bacillota</taxon>
        <taxon>Clostridia</taxon>
        <taxon>Lachnospirales</taxon>
        <taxon>Lachnospiraceae</taxon>
        <taxon>Blautia</taxon>
    </lineage>
</organism>
<comment type="subcellular location">
    <subcellularLocation>
        <location evidence="1">Membrane</location>
        <topology evidence="1">Multi-pass membrane protein</topology>
    </subcellularLocation>
</comment>
<evidence type="ECO:0000256" key="5">
    <source>
        <dbReference type="SAM" id="Phobius"/>
    </source>
</evidence>
<name>A0A8I0DRH4_9FIRM</name>
<sequence>MSWTWLGIAVLALIAAACIMGFRKGFVKEIVSVFFMLISFLLVWAVNPYVNTFVKEYTPVYDTIQDKCQTLVSEQIGNKKTLDKEEQNQVMENMELPDLLKNALVENNTAETYRYLAVSTFTEYISDSLAVMAVNGISFLISFVLSAAVIKLLGFILNVLTKLPVINGINKIAGAAVGGIKCIIFIWIAFLVLTLLCNTTLGQQGMALIQQDAFLNFLYSQNVFVKVFMSVFYGN</sequence>
<dbReference type="AlphaFoldDB" id="A0A8I0DRH4"/>
<comment type="caution">
    <text evidence="6">The sequence shown here is derived from an EMBL/GenBank/DDBJ whole genome shotgun (WGS) entry which is preliminary data.</text>
</comment>
<feature type="transmembrane region" description="Helical" evidence="5">
    <location>
        <begin position="6"/>
        <end position="23"/>
    </location>
</feature>
<keyword evidence="4 5" id="KW-0472">Membrane</keyword>
<protein>
    <submittedName>
        <fullName evidence="6">CvpA family protein</fullName>
    </submittedName>
</protein>
<evidence type="ECO:0000256" key="4">
    <source>
        <dbReference type="ARBA" id="ARBA00023136"/>
    </source>
</evidence>
<evidence type="ECO:0000256" key="3">
    <source>
        <dbReference type="ARBA" id="ARBA00022989"/>
    </source>
</evidence>
<dbReference type="Proteomes" id="UP000652847">
    <property type="component" value="Unassembled WGS sequence"/>
</dbReference>
<feature type="transmembrane region" description="Helical" evidence="5">
    <location>
        <begin position="172"/>
        <end position="193"/>
    </location>
</feature>
<evidence type="ECO:0000256" key="2">
    <source>
        <dbReference type="ARBA" id="ARBA00022692"/>
    </source>
</evidence>
<gene>
    <name evidence="6" type="ORF">H8S54_05785</name>
</gene>
<dbReference type="EMBL" id="JACOOT010000013">
    <property type="protein sequence ID" value="MBC5650632.1"/>
    <property type="molecule type" value="Genomic_DNA"/>
</dbReference>
<evidence type="ECO:0000313" key="7">
    <source>
        <dbReference type="Proteomes" id="UP000652847"/>
    </source>
</evidence>
<dbReference type="GO" id="GO:0016020">
    <property type="term" value="C:membrane"/>
    <property type="evidence" value="ECO:0007669"/>
    <property type="project" value="UniProtKB-SubCell"/>
</dbReference>
<feature type="transmembrane region" description="Helical" evidence="5">
    <location>
        <begin position="137"/>
        <end position="160"/>
    </location>
</feature>
<keyword evidence="3 5" id="KW-1133">Transmembrane helix</keyword>
<feature type="transmembrane region" description="Helical" evidence="5">
    <location>
        <begin position="30"/>
        <end position="50"/>
    </location>
</feature>
<keyword evidence="2 5" id="KW-0812">Transmembrane</keyword>
<dbReference type="InterPro" id="IPR003825">
    <property type="entry name" value="Colicin-V_CvpA"/>
</dbReference>